<dbReference type="GO" id="GO:0015627">
    <property type="term" value="C:type II protein secretion system complex"/>
    <property type="evidence" value="ECO:0007669"/>
    <property type="project" value="TreeGrafter"/>
</dbReference>
<dbReference type="Gene3D" id="3.10.20.600">
    <property type="match status" value="1"/>
</dbReference>
<dbReference type="OrthoDB" id="9790239at2"/>
<accession>R2T3F4</accession>
<dbReference type="InterPro" id="IPR003583">
    <property type="entry name" value="Hlx-hairpin-Hlx_DNA-bd_motif"/>
</dbReference>
<dbReference type="Pfam" id="PF10531">
    <property type="entry name" value="SLBB"/>
    <property type="match status" value="1"/>
</dbReference>
<evidence type="ECO:0000313" key="6">
    <source>
        <dbReference type="Proteomes" id="UP000014157"/>
    </source>
</evidence>
<dbReference type="RefSeq" id="WP_010764748.1">
    <property type="nucleotide sequence ID" value="NZ_ASWB01000001.1"/>
</dbReference>
<dbReference type="HOGENOM" id="CLU_052011_1_0_9"/>
<gene>
    <name evidence="4" type="ORF">I586_00505</name>
    <name evidence="3" type="ORF">UAY_01362</name>
</gene>
<evidence type="ECO:0000313" key="5">
    <source>
        <dbReference type="Proteomes" id="UP000013781"/>
    </source>
</evidence>
<reference evidence="3 5" key="1">
    <citation type="submission" date="2013-02" db="EMBL/GenBank/DDBJ databases">
        <title>The Genome Sequence of Enterococcus moraviensis BAA-383.</title>
        <authorList>
            <consortium name="The Broad Institute Genome Sequencing Platform"/>
            <consortium name="The Broad Institute Genome Sequencing Center for Infectious Disease"/>
            <person name="Earl A.M."/>
            <person name="Gilmore M.S."/>
            <person name="Lebreton F."/>
            <person name="Walker B."/>
            <person name="Young S.K."/>
            <person name="Zeng Q."/>
            <person name="Gargeya S."/>
            <person name="Fitzgerald M."/>
            <person name="Haas B."/>
            <person name="Abouelleil A."/>
            <person name="Alvarado L."/>
            <person name="Arachchi H.M."/>
            <person name="Berlin A.M."/>
            <person name="Chapman S.B."/>
            <person name="Dewar J."/>
            <person name="Goldberg J."/>
            <person name="Griggs A."/>
            <person name="Gujja S."/>
            <person name="Hansen M."/>
            <person name="Howarth C."/>
            <person name="Imamovic A."/>
            <person name="Larimer J."/>
            <person name="McCowan C."/>
            <person name="Murphy C."/>
            <person name="Neiman D."/>
            <person name="Pearson M."/>
            <person name="Priest M."/>
            <person name="Roberts A."/>
            <person name="Saif S."/>
            <person name="Shea T."/>
            <person name="Sisk P."/>
            <person name="Sykes S."/>
            <person name="Wortman J."/>
            <person name="Nusbaum C."/>
            <person name="Birren B."/>
        </authorList>
    </citation>
    <scope>NUCLEOTIDE SEQUENCE [LARGE SCALE GENOMIC DNA]</scope>
    <source>
        <strain evidence="3 5">ATCC BAA-383</strain>
    </source>
</reference>
<dbReference type="NCBIfam" id="TIGR00426">
    <property type="entry name" value="competence protein ComEA helix-hairpin-helix repeat region"/>
    <property type="match status" value="1"/>
</dbReference>
<dbReference type="EMBL" id="ASWB01000001">
    <property type="protein sequence ID" value="EOT73512.1"/>
    <property type="molecule type" value="Genomic_DNA"/>
</dbReference>
<dbReference type="PANTHER" id="PTHR21180:SF32">
    <property type="entry name" value="ENDONUCLEASE_EXONUCLEASE_PHOSPHATASE FAMILY DOMAIN-CONTAINING PROTEIN 1"/>
    <property type="match status" value="1"/>
</dbReference>
<sequence>MDYRKIVAQYSKFIIGGTIMMMLFGFSLFYFMNRRSNREPESELTQYSTNSSQLLETESSSGQLYVDIKGAVEKPGIYEGHLQMRVWDVVMLAGGVKDDADTKQVNFAERIKDQMVIYVPKVGEEVQHNEKSTDSQISQSDTVDKVNLNQATETELQTLSGVGQKKAQEIIRYREENGGFKSIDDLKNISGFGEKTVEKLKEFITV</sequence>
<evidence type="ECO:0000256" key="1">
    <source>
        <dbReference type="SAM" id="Phobius"/>
    </source>
</evidence>
<feature type="transmembrane region" description="Helical" evidence="1">
    <location>
        <begin position="12"/>
        <end position="32"/>
    </location>
</feature>
<keyword evidence="1" id="KW-0812">Transmembrane</keyword>
<dbReference type="STRING" id="155617.RV09_GL000471"/>
<dbReference type="GO" id="GO:0003677">
    <property type="term" value="F:DNA binding"/>
    <property type="evidence" value="ECO:0007669"/>
    <property type="project" value="InterPro"/>
</dbReference>
<dbReference type="Proteomes" id="UP000013781">
    <property type="component" value="Unassembled WGS sequence"/>
</dbReference>
<evidence type="ECO:0000313" key="3">
    <source>
        <dbReference type="EMBL" id="EOI01953.1"/>
    </source>
</evidence>
<dbReference type="InterPro" id="IPR051675">
    <property type="entry name" value="Endo/Exo/Phosphatase_dom_1"/>
</dbReference>
<keyword evidence="1" id="KW-1133">Transmembrane helix</keyword>
<keyword evidence="1" id="KW-0472">Membrane</keyword>
<dbReference type="PATRIC" id="fig|1158609.3.peg.1321"/>
<organism evidence="3 5">
    <name type="scientific">Enterococcus moraviensis ATCC BAA-383</name>
    <dbReference type="NCBI Taxonomy" id="1158609"/>
    <lineage>
        <taxon>Bacteria</taxon>
        <taxon>Bacillati</taxon>
        <taxon>Bacillota</taxon>
        <taxon>Bacilli</taxon>
        <taxon>Lactobacillales</taxon>
        <taxon>Enterococcaceae</taxon>
        <taxon>Enterococcus</taxon>
    </lineage>
</organism>
<dbReference type="AlphaFoldDB" id="R2T3F4"/>
<feature type="domain" description="Helix-hairpin-helix DNA-binding motif class 1" evidence="2">
    <location>
        <begin position="184"/>
        <end position="203"/>
    </location>
</feature>
<evidence type="ECO:0000313" key="4">
    <source>
        <dbReference type="EMBL" id="EOT73512.1"/>
    </source>
</evidence>
<dbReference type="GO" id="GO:0015628">
    <property type="term" value="P:protein secretion by the type II secretion system"/>
    <property type="evidence" value="ECO:0007669"/>
    <property type="project" value="TreeGrafter"/>
</dbReference>
<reference evidence="4 6" key="2">
    <citation type="submission" date="2013-03" db="EMBL/GenBank/DDBJ databases">
        <title>The Genome Sequence of Enterococcus moraviensis BAA-383 (PacBio/Illumina hybrid assembly).</title>
        <authorList>
            <consortium name="The Broad Institute Genomics Platform"/>
            <consortium name="The Broad Institute Genome Sequencing Center for Infectious Disease"/>
            <person name="Earl A."/>
            <person name="Russ C."/>
            <person name="Gilmore M."/>
            <person name="Surin D."/>
            <person name="Walker B."/>
            <person name="Young S."/>
            <person name="Zeng Q."/>
            <person name="Gargeya S."/>
            <person name="Fitzgerald M."/>
            <person name="Haas B."/>
            <person name="Abouelleil A."/>
            <person name="Allen A.W."/>
            <person name="Alvarado L."/>
            <person name="Arachchi H.M."/>
            <person name="Berlin A.M."/>
            <person name="Chapman S.B."/>
            <person name="Gainer-Dewar J."/>
            <person name="Goldberg J."/>
            <person name="Griggs A."/>
            <person name="Gujja S."/>
            <person name="Hansen M."/>
            <person name="Howarth C."/>
            <person name="Imamovic A."/>
            <person name="Ireland A."/>
            <person name="Larimer J."/>
            <person name="McCowan C."/>
            <person name="Murphy C."/>
            <person name="Pearson M."/>
            <person name="Poon T.W."/>
            <person name="Priest M."/>
            <person name="Roberts A."/>
            <person name="Saif S."/>
            <person name="Shea T."/>
            <person name="Sisk P."/>
            <person name="Sykes S."/>
            <person name="Wortman J."/>
            <person name="Nusbaum C."/>
            <person name="Birren B."/>
        </authorList>
    </citation>
    <scope>NUCLEOTIDE SEQUENCE [LARGE SCALE GENOMIC DNA]</scope>
    <source>
        <strain evidence="4 6">ATCC BAA-383</strain>
    </source>
</reference>
<dbReference type="Gene3D" id="1.10.150.280">
    <property type="entry name" value="AF1531-like domain"/>
    <property type="match status" value="1"/>
</dbReference>
<dbReference type="SUPFAM" id="SSF47781">
    <property type="entry name" value="RuvA domain 2-like"/>
    <property type="match status" value="1"/>
</dbReference>
<dbReference type="InterPro" id="IPR010994">
    <property type="entry name" value="RuvA_2-like"/>
</dbReference>
<feature type="domain" description="Helix-hairpin-helix DNA-binding motif class 1" evidence="2">
    <location>
        <begin position="154"/>
        <end position="173"/>
    </location>
</feature>
<comment type="caution">
    <text evidence="3">The sequence shown here is derived from an EMBL/GenBank/DDBJ whole genome shotgun (WGS) entry which is preliminary data.</text>
</comment>
<proteinExistence type="predicted"/>
<protein>
    <submittedName>
        <fullName evidence="3">ComEA protein</fullName>
    </submittedName>
</protein>
<dbReference type="PANTHER" id="PTHR21180">
    <property type="entry name" value="ENDONUCLEASE/EXONUCLEASE/PHOSPHATASE FAMILY DOMAIN-CONTAINING PROTEIN 1"/>
    <property type="match status" value="1"/>
</dbReference>
<keyword evidence="6" id="KW-1185">Reference proteome</keyword>
<dbReference type="SMART" id="SM00278">
    <property type="entry name" value="HhH1"/>
    <property type="match status" value="2"/>
</dbReference>
<dbReference type="Pfam" id="PF12836">
    <property type="entry name" value="HHH_3"/>
    <property type="match status" value="1"/>
</dbReference>
<dbReference type="eggNOG" id="COG1555">
    <property type="taxonomic scope" value="Bacteria"/>
</dbReference>
<dbReference type="EMBL" id="AJAS01000013">
    <property type="protein sequence ID" value="EOI01953.1"/>
    <property type="molecule type" value="Genomic_DNA"/>
</dbReference>
<dbReference type="InterPro" id="IPR019554">
    <property type="entry name" value="Soluble_ligand-bd"/>
</dbReference>
<dbReference type="Proteomes" id="UP000014157">
    <property type="component" value="Unassembled WGS sequence"/>
</dbReference>
<dbReference type="InterPro" id="IPR004509">
    <property type="entry name" value="Competence_ComEA_HhH"/>
</dbReference>
<evidence type="ECO:0000259" key="2">
    <source>
        <dbReference type="SMART" id="SM00278"/>
    </source>
</evidence>
<dbReference type="GO" id="GO:0006281">
    <property type="term" value="P:DNA repair"/>
    <property type="evidence" value="ECO:0007669"/>
    <property type="project" value="InterPro"/>
</dbReference>
<name>R2T3F4_9ENTE</name>